<proteinExistence type="predicted"/>
<protein>
    <submittedName>
        <fullName evidence="2">Uncharacterized protein</fullName>
    </submittedName>
</protein>
<gene>
    <name evidence="2" type="ORF">UV73_C0017G0008</name>
</gene>
<keyword evidence="1" id="KW-1133">Transmembrane helix</keyword>
<keyword evidence="1" id="KW-0472">Membrane</keyword>
<evidence type="ECO:0000313" key="3">
    <source>
        <dbReference type="Proteomes" id="UP000034894"/>
    </source>
</evidence>
<dbReference type="EMBL" id="LCFP01000017">
    <property type="protein sequence ID" value="KKS95494.1"/>
    <property type="molecule type" value="Genomic_DNA"/>
</dbReference>
<sequence>MENNLLIFLLLTLTLITATTQIILFIYLTGKNRKSGPAEDFPDATEEKNAEILHDAILKANKILVNAELKGIEYISKRKLDSEKFFGDYQSQISQLEEKLLKQFDQTLAKMDQSFAVYMSGLEKKLLTEEEANRKLFQEKTLKLMENSQTLMQAFINEINGKIKSQIEDELTGVKNEIYNYKKKRLEIINSNIVDILEQTLEQALGKKLSLADHSEIIFTSLEQAKNEHSLM</sequence>
<name>A0A0G1DCR0_9BACT</name>
<feature type="transmembrane region" description="Helical" evidence="1">
    <location>
        <begin position="6"/>
        <end position="28"/>
    </location>
</feature>
<keyword evidence="1" id="KW-0812">Transmembrane</keyword>
<evidence type="ECO:0000313" key="2">
    <source>
        <dbReference type="EMBL" id="KKS95494.1"/>
    </source>
</evidence>
<dbReference type="STRING" id="1618443.UV73_C0017G0008"/>
<dbReference type="AlphaFoldDB" id="A0A0G1DCR0"/>
<reference evidence="2 3" key="1">
    <citation type="journal article" date="2015" name="Nature">
        <title>rRNA introns, odd ribosomes, and small enigmatic genomes across a large radiation of phyla.</title>
        <authorList>
            <person name="Brown C.T."/>
            <person name="Hug L.A."/>
            <person name="Thomas B.C."/>
            <person name="Sharon I."/>
            <person name="Castelle C.J."/>
            <person name="Singh A."/>
            <person name="Wilkins M.J."/>
            <person name="Williams K.H."/>
            <person name="Banfield J.F."/>
        </authorList>
    </citation>
    <scope>NUCLEOTIDE SEQUENCE [LARGE SCALE GENOMIC DNA]</scope>
</reference>
<dbReference type="Proteomes" id="UP000034894">
    <property type="component" value="Unassembled WGS sequence"/>
</dbReference>
<evidence type="ECO:0000256" key="1">
    <source>
        <dbReference type="SAM" id="Phobius"/>
    </source>
</evidence>
<accession>A0A0G1DCR0</accession>
<organism evidence="2 3">
    <name type="scientific">Candidatus Gottesmanbacteria bacterium GW2011_GWA2_43_14</name>
    <dbReference type="NCBI Taxonomy" id="1618443"/>
    <lineage>
        <taxon>Bacteria</taxon>
        <taxon>Candidatus Gottesmaniibacteriota</taxon>
    </lineage>
</organism>
<comment type="caution">
    <text evidence="2">The sequence shown here is derived from an EMBL/GenBank/DDBJ whole genome shotgun (WGS) entry which is preliminary data.</text>
</comment>